<dbReference type="Proteomes" id="UP000679779">
    <property type="component" value="Unassembled WGS sequence"/>
</dbReference>
<protein>
    <submittedName>
        <fullName evidence="1">Uncharacterized protein</fullName>
    </submittedName>
</protein>
<organism evidence="1 2">
    <name type="scientific">Paenibacillus albilobatus</name>
    <dbReference type="NCBI Taxonomy" id="2716884"/>
    <lineage>
        <taxon>Bacteria</taxon>
        <taxon>Bacillati</taxon>
        <taxon>Bacillota</taxon>
        <taxon>Bacilli</taxon>
        <taxon>Bacillales</taxon>
        <taxon>Paenibacillaceae</taxon>
        <taxon>Paenibacillus</taxon>
    </lineage>
</organism>
<name>A0A919XMA2_9BACL</name>
<evidence type="ECO:0000313" key="1">
    <source>
        <dbReference type="EMBL" id="GIO32778.1"/>
    </source>
</evidence>
<keyword evidence="2" id="KW-1185">Reference proteome</keyword>
<comment type="caution">
    <text evidence="1">The sequence shown here is derived from an EMBL/GenBank/DDBJ whole genome shotgun (WGS) entry which is preliminary data.</text>
</comment>
<proteinExistence type="predicted"/>
<gene>
    <name evidence="1" type="ORF">J2TS6_39190</name>
</gene>
<reference evidence="1" key="1">
    <citation type="submission" date="2021-03" db="EMBL/GenBank/DDBJ databases">
        <title>Antimicrobial resistance genes in bacteria isolated from Japanese honey, and their potential for conferring macrolide and lincosamide resistance in the American foulbrood pathogen Paenibacillus larvae.</title>
        <authorList>
            <person name="Okamoto M."/>
            <person name="Kumagai M."/>
            <person name="Kanamori H."/>
            <person name="Takamatsu D."/>
        </authorList>
    </citation>
    <scope>NUCLEOTIDE SEQUENCE</scope>
    <source>
        <strain evidence="1">J2TS6</strain>
    </source>
</reference>
<accession>A0A919XMA2</accession>
<dbReference type="AlphaFoldDB" id="A0A919XMA2"/>
<dbReference type="EMBL" id="BORQ01000005">
    <property type="protein sequence ID" value="GIO32778.1"/>
    <property type="molecule type" value="Genomic_DNA"/>
</dbReference>
<sequence length="49" mass="5502">MKKSGRIERVIGVPSEWGQVACIHPDNSLENAQILKTVSVHERFGAHIY</sequence>
<evidence type="ECO:0000313" key="2">
    <source>
        <dbReference type="Proteomes" id="UP000679779"/>
    </source>
</evidence>